<dbReference type="SUPFAM" id="SSF55961">
    <property type="entry name" value="Bet v1-like"/>
    <property type="match status" value="2"/>
</dbReference>
<dbReference type="Proteomes" id="UP001165085">
    <property type="component" value="Unassembled WGS sequence"/>
</dbReference>
<dbReference type="PROSITE" id="PS50848">
    <property type="entry name" value="START"/>
    <property type="match status" value="1"/>
</dbReference>
<feature type="transmembrane region" description="Helical" evidence="5">
    <location>
        <begin position="46"/>
        <end position="67"/>
    </location>
</feature>
<evidence type="ECO:0000256" key="4">
    <source>
        <dbReference type="SAM" id="MobiDB-lite"/>
    </source>
</evidence>
<keyword evidence="1 3" id="KW-0547">Nucleotide-binding</keyword>
<dbReference type="Pfam" id="PF00069">
    <property type="entry name" value="Pkinase"/>
    <property type="match status" value="1"/>
</dbReference>
<feature type="transmembrane region" description="Helical" evidence="5">
    <location>
        <begin position="721"/>
        <end position="739"/>
    </location>
</feature>
<feature type="transmembrane region" description="Helical" evidence="5">
    <location>
        <begin position="594"/>
        <end position="611"/>
    </location>
</feature>
<keyword evidence="5" id="KW-1133">Transmembrane helix</keyword>
<dbReference type="InterPro" id="IPR017441">
    <property type="entry name" value="Protein_kinase_ATP_BS"/>
</dbReference>
<dbReference type="InterPro" id="IPR051681">
    <property type="entry name" value="Ser/Thr_Kinases-Pseudokinases"/>
</dbReference>
<dbReference type="Pfam" id="PF01852">
    <property type="entry name" value="START"/>
    <property type="match status" value="1"/>
</dbReference>
<keyword evidence="5" id="KW-0812">Transmembrane</keyword>
<evidence type="ECO:0000313" key="9">
    <source>
        <dbReference type="Proteomes" id="UP001165085"/>
    </source>
</evidence>
<evidence type="ECO:0000256" key="3">
    <source>
        <dbReference type="PROSITE-ProRule" id="PRU10141"/>
    </source>
</evidence>
<feature type="transmembrane region" description="Helical" evidence="5">
    <location>
        <begin position="21"/>
        <end position="40"/>
    </location>
</feature>
<evidence type="ECO:0000259" key="6">
    <source>
        <dbReference type="PROSITE" id="PS50011"/>
    </source>
</evidence>
<evidence type="ECO:0000256" key="1">
    <source>
        <dbReference type="ARBA" id="ARBA00022741"/>
    </source>
</evidence>
<feature type="transmembrane region" description="Helical" evidence="5">
    <location>
        <begin position="691"/>
        <end position="709"/>
    </location>
</feature>
<gene>
    <name evidence="8" type="ORF">TrST_g6884</name>
</gene>
<name>A0A9W7BEH6_9STRA</name>
<evidence type="ECO:0008006" key="10">
    <source>
        <dbReference type="Google" id="ProtNLM"/>
    </source>
</evidence>
<evidence type="ECO:0000256" key="5">
    <source>
        <dbReference type="SAM" id="Phobius"/>
    </source>
</evidence>
<dbReference type="InterPro" id="IPR000719">
    <property type="entry name" value="Prot_kinase_dom"/>
</dbReference>
<dbReference type="EMBL" id="BRXY01000311">
    <property type="protein sequence ID" value="GMH86212.1"/>
    <property type="molecule type" value="Genomic_DNA"/>
</dbReference>
<dbReference type="OrthoDB" id="547665at2759"/>
<keyword evidence="5" id="KW-0472">Membrane</keyword>
<dbReference type="Gene3D" id="1.10.510.10">
    <property type="entry name" value="Transferase(Phosphotransferase) domain 1"/>
    <property type="match status" value="1"/>
</dbReference>
<sequence length="1503" mass="170452">MGKDQSRSKWGPSISHENQRTFLAISLLLVHFGMLLYGAIRRDEYLTAAISGSLVVMFVAVSLRSYATSPDVNSEQRSTNAEASEVSSLLSSSYSTLSSILNTPLKSERSTNLSPELDLSLEAKMPPTQTLTPNHSDGVDEKPKTKQQGSPRAHDHPRPASPHAHAKILPRSRSSSPSPGRANSTQTPPSPKVQSTPTLPNAYLPTTMPIPDLSYSDSFLGHSPSFYTESEMSILNTVCTLLDSANKITLTPIKSPDVSVKLYCSKGDASETFKRCDYKWWSSSGREAPKRMYVGASTFLVPPSYILAFCCDYMNKQRIQMNKTSDIHRCIVQQNSSHSFTSFNRRWLPKPFLHRDFLSSHIWKRLDDKRIIYAIYDNPDDPYPPKMNIGCEFKKGGSCRASFFAALLIESTVGNDSDLDEVFHNCKCRLVVDVDPGGTMPKHMRSTASHRALGFLCDLNTFFNSHKDEIQSHREACDIDGAWKNEAVILNRPRGRELLYQQHARRITDVGGRTKVRNKRTAVNQFVDFVGDELMKDQRRAKATMFDPMLPTKKGWPLQSYFNNLEFENSDAETQFEAFQIRERQQRGAIEGPFNIKLAVLIAALSSQHFYSERSPNFKLQSILNICLLLVPIVAASMIFKDSYKSEDIEKWRNVEIILTICSVVPMIHYYIALEMLGLESATRSGALGQWGIPVILAIAMMMEATLLIRLTSLMSRVHVVRLLPCIHACVCVYALTASPLLKSFHLDPELTQQHRTRFFASMNVFFVLLFSLCKYVDRRRRSLFSHYWFLHSAPFLHKQEMMSRFILDKRSIAVVQKVLDQVKGRAVRKQLANLLKVQINYSDLTYIREVGRGGNGVVFAASYRNQIVAVKQILPERISAENIMSLIGEMQFGIMLNHPNIIKTIGCCLTEPHICCVLELASEGSLRQKMRRDGTLDWLNGKRNFASDILAGMCYLHERETPIIHRDLKSGNVLITEWQVAKISDFGSSRVMPKDLDDLSVEVGTKFFMAPEVMNGERYGAPSDVYSFGCLLADMAMHGKVKELYMRGEDAPKNPLEFMNKIVSGWRPQLPKKWRVEMNVVYASIQDCWQPIPEERPSFRELYARFQAWDGKLDISNEEESLVLRHLNPYTAYENQFVSEGYEYIHEVIERRTSSSNQKPSNLFEAVINSKWDEINIPGTSHLLTNPIGPEGKANGCLSRTMPFQAHEVMDYLIDWASPFKVHLKCDVQKTEVARRIKHYYNDHHQIFQLVKVLGGVLKNRELIMRSIWKKLSQGVYILWNKSCDHVSCPPGDHGSVRMTGKSAVLVQDIPGGNSCDVTYSFDIEAFGGAVSVPMVFRNFLNSTPMKRYPVANFLLEIEVFLRLKRGENRSEIESKLEGGVAADPLNCYVEAYKYHQMVLRGEIESNEDYQHERLRTKEDPLSALESGNSTTLLEKVEPKTTVIGSHTNDQFYTVFKNDKEAEDTEDAINEEMPWVSNTKKSSRRGKSYRKVHSGAGFVGLK</sequence>
<keyword evidence="2 3" id="KW-0067">ATP-binding</keyword>
<feature type="transmembrane region" description="Helical" evidence="5">
    <location>
        <begin position="652"/>
        <end position="671"/>
    </location>
</feature>
<feature type="binding site" evidence="3">
    <location>
        <position position="872"/>
    </location>
    <ligand>
        <name>ATP</name>
        <dbReference type="ChEBI" id="CHEBI:30616"/>
    </ligand>
</feature>
<dbReference type="GO" id="GO:0005524">
    <property type="term" value="F:ATP binding"/>
    <property type="evidence" value="ECO:0007669"/>
    <property type="project" value="UniProtKB-UniRule"/>
</dbReference>
<dbReference type="InterPro" id="IPR002913">
    <property type="entry name" value="START_lipid-bd_dom"/>
</dbReference>
<dbReference type="PROSITE" id="PS00107">
    <property type="entry name" value="PROTEIN_KINASE_ATP"/>
    <property type="match status" value="1"/>
</dbReference>
<evidence type="ECO:0000259" key="7">
    <source>
        <dbReference type="PROSITE" id="PS50848"/>
    </source>
</evidence>
<comment type="caution">
    <text evidence="8">The sequence shown here is derived from an EMBL/GenBank/DDBJ whole genome shotgun (WGS) entry which is preliminary data.</text>
</comment>
<feature type="transmembrane region" description="Helical" evidence="5">
    <location>
        <begin position="623"/>
        <end position="640"/>
    </location>
</feature>
<feature type="region of interest" description="Disordered" evidence="4">
    <location>
        <begin position="126"/>
        <end position="205"/>
    </location>
</feature>
<dbReference type="Gene3D" id="3.30.530.20">
    <property type="match status" value="2"/>
</dbReference>
<dbReference type="InterPro" id="IPR011009">
    <property type="entry name" value="Kinase-like_dom_sf"/>
</dbReference>
<feature type="compositionally biased region" description="Polar residues" evidence="4">
    <location>
        <begin position="182"/>
        <end position="199"/>
    </location>
</feature>
<evidence type="ECO:0000313" key="8">
    <source>
        <dbReference type="EMBL" id="GMH86212.1"/>
    </source>
</evidence>
<dbReference type="PROSITE" id="PS50011">
    <property type="entry name" value="PROTEIN_KINASE_DOM"/>
    <property type="match status" value="1"/>
</dbReference>
<dbReference type="PANTHER" id="PTHR44329">
    <property type="entry name" value="SERINE/THREONINE-PROTEIN KINASE TNNI3K-RELATED"/>
    <property type="match status" value="1"/>
</dbReference>
<reference evidence="9" key="1">
    <citation type="journal article" date="2023" name="Commun. Biol.">
        <title>Genome analysis of Parmales, the sister group of diatoms, reveals the evolutionary specialization of diatoms from phago-mixotrophs to photoautotrophs.</title>
        <authorList>
            <person name="Ban H."/>
            <person name="Sato S."/>
            <person name="Yoshikawa S."/>
            <person name="Yamada K."/>
            <person name="Nakamura Y."/>
            <person name="Ichinomiya M."/>
            <person name="Sato N."/>
            <person name="Blanc-Mathieu R."/>
            <person name="Endo H."/>
            <person name="Kuwata A."/>
            <person name="Ogata H."/>
        </authorList>
    </citation>
    <scope>NUCLEOTIDE SEQUENCE [LARGE SCALE GENOMIC DNA]</scope>
    <source>
        <strain evidence="9">NIES 3701</strain>
    </source>
</reference>
<dbReference type="GO" id="GO:0004674">
    <property type="term" value="F:protein serine/threonine kinase activity"/>
    <property type="evidence" value="ECO:0007669"/>
    <property type="project" value="TreeGrafter"/>
</dbReference>
<feature type="compositionally biased region" description="Low complexity" evidence="4">
    <location>
        <begin position="171"/>
        <end position="181"/>
    </location>
</feature>
<evidence type="ECO:0000256" key="2">
    <source>
        <dbReference type="ARBA" id="ARBA00022840"/>
    </source>
</evidence>
<protein>
    <recommendedName>
        <fullName evidence="10">Protein kinase domain-containing protein</fullName>
    </recommendedName>
</protein>
<dbReference type="SMART" id="SM00220">
    <property type="entry name" value="S_TKc"/>
    <property type="match status" value="1"/>
</dbReference>
<organism evidence="8 9">
    <name type="scientific">Triparma strigata</name>
    <dbReference type="NCBI Taxonomy" id="1606541"/>
    <lineage>
        <taxon>Eukaryota</taxon>
        <taxon>Sar</taxon>
        <taxon>Stramenopiles</taxon>
        <taxon>Ochrophyta</taxon>
        <taxon>Bolidophyceae</taxon>
        <taxon>Parmales</taxon>
        <taxon>Triparmaceae</taxon>
        <taxon>Triparma</taxon>
    </lineage>
</organism>
<accession>A0A9W7BEH6</accession>
<dbReference type="SUPFAM" id="SSF56112">
    <property type="entry name" value="Protein kinase-like (PK-like)"/>
    <property type="match status" value="1"/>
</dbReference>
<dbReference type="PANTHER" id="PTHR44329:SF214">
    <property type="entry name" value="PROTEIN KINASE DOMAIN-CONTAINING PROTEIN"/>
    <property type="match status" value="1"/>
</dbReference>
<keyword evidence="9" id="KW-1185">Reference proteome</keyword>
<dbReference type="PROSITE" id="PS00108">
    <property type="entry name" value="PROTEIN_KINASE_ST"/>
    <property type="match status" value="1"/>
</dbReference>
<feature type="domain" description="START" evidence="7">
    <location>
        <begin position="1211"/>
        <end position="1344"/>
    </location>
</feature>
<proteinExistence type="predicted"/>
<dbReference type="InterPro" id="IPR023393">
    <property type="entry name" value="START-like_dom_sf"/>
</dbReference>
<feature type="domain" description="Protein kinase" evidence="6">
    <location>
        <begin position="845"/>
        <end position="1111"/>
    </location>
</feature>
<dbReference type="InterPro" id="IPR008271">
    <property type="entry name" value="Ser/Thr_kinase_AS"/>
</dbReference>
<dbReference type="GO" id="GO:0008289">
    <property type="term" value="F:lipid binding"/>
    <property type="evidence" value="ECO:0007669"/>
    <property type="project" value="InterPro"/>
</dbReference>